<name>A0A0F9GVG6_9ZZZZ</name>
<evidence type="ECO:0000256" key="1">
    <source>
        <dbReference type="SAM" id="Phobius"/>
    </source>
</evidence>
<proteinExistence type="predicted"/>
<organism evidence="2">
    <name type="scientific">marine sediment metagenome</name>
    <dbReference type="NCBI Taxonomy" id="412755"/>
    <lineage>
        <taxon>unclassified sequences</taxon>
        <taxon>metagenomes</taxon>
        <taxon>ecological metagenomes</taxon>
    </lineage>
</organism>
<dbReference type="AlphaFoldDB" id="A0A0F9GVG6"/>
<protein>
    <submittedName>
        <fullName evidence="2">Uncharacterized protein</fullName>
    </submittedName>
</protein>
<evidence type="ECO:0000313" key="2">
    <source>
        <dbReference type="EMBL" id="KKM02744.1"/>
    </source>
</evidence>
<sequence>MAPFFWYIYTAIIALTMTHKSCMERNMHRVRLGHSDIPWVLERWSNTRQDWICACHQMDLEAMVQYLNHWHVNTNIVL</sequence>
<dbReference type="EMBL" id="LAZR01016852">
    <property type="protein sequence ID" value="KKM02744.1"/>
    <property type="molecule type" value="Genomic_DNA"/>
</dbReference>
<feature type="transmembrane region" description="Helical" evidence="1">
    <location>
        <begin position="6"/>
        <end position="23"/>
    </location>
</feature>
<accession>A0A0F9GVG6</accession>
<keyword evidence="1" id="KW-0812">Transmembrane</keyword>
<keyword evidence="1" id="KW-1133">Transmembrane helix</keyword>
<keyword evidence="1" id="KW-0472">Membrane</keyword>
<reference evidence="2" key="1">
    <citation type="journal article" date="2015" name="Nature">
        <title>Complex archaea that bridge the gap between prokaryotes and eukaryotes.</title>
        <authorList>
            <person name="Spang A."/>
            <person name="Saw J.H."/>
            <person name="Jorgensen S.L."/>
            <person name="Zaremba-Niedzwiedzka K."/>
            <person name="Martijn J."/>
            <person name="Lind A.E."/>
            <person name="van Eijk R."/>
            <person name="Schleper C."/>
            <person name="Guy L."/>
            <person name="Ettema T.J."/>
        </authorList>
    </citation>
    <scope>NUCLEOTIDE SEQUENCE</scope>
</reference>
<gene>
    <name evidence="2" type="ORF">LCGC14_1781400</name>
</gene>
<comment type="caution">
    <text evidence="2">The sequence shown here is derived from an EMBL/GenBank/DDBJ whole genome shotgun (WGS) entry which is preliminary data.</text>
</comment>